<feature type="domain" description="Armadillo repeat-containing" evidence="2">
    <location>
        <begin position="747"/>
        <end position="965"/>
    </location>
</feature>
<dbReference type="AlphaFoldDB" id="A0A091DTX9"/>
<comment type="similarity">
    <text evidence="1">Belongs to the GPRASP family.</text>
</comment>
<dbReference type="SUPFAM" id="SSF48371">
    <property type="entry name" value="ARM repeat"/>
    <property type="match status" value="1"/>
</dbReference>
<dbReference type="PANTHER" id="PTHR46414">
    <property type="entry name" value="PROTEIN BHLHB9-RELATED"/>
    <property type="match status" value="1"/>
</dbReference>
<name>A0A091DTX9_FUKDA</name>
<dbReference type="eggNOG" id="ENOG502S6CE">
    <property type="taxonomic scope" value="Eukaryota"/>
</dbReference>
<evidence type="ECO:0000259" key="2">
    <source>
        <dbReference type="Pfam" id="PF04826"/>
    </source>
</evidence>
<proteinExistence type="inferred from homology"/>
<protein>
    <submittedName>
        <fullName evidence="3">G-protein coupled receptor-associated sorting protein 1</fullName>
    </submittedName>
</protein>
<evidence type="ECO:0000313" key="3">
    <source>
        <dbReference type="EMBL" id="KFO35604.1"/>
    </source>
</evidence>
<dbReference type="PANTHER" id="PTHR46414:SF3">
    <property type="entry name" value="G-PROTEIN COUPLED RECEPTOR-ASSOCIATED SORTING PROTEIN 1"/>
    <property type="match status" value="1"/>
</dbReference>
<dbReference type="InterPro" id="IPR016024">
    <property type="entry name" value="ARM-type_fold"/>
</dbReference>
<dbReference type="EMBL" id="KN121703">
    <property type="protein sequence ID" value="KFO35604.1"/>
    <property type="molecule type" value="Genomic_DNA"/>
</dbReference>
<evidence type="ECO:0000313" key="4">
    <source>
        <dbReference type="Proteomes" id="UP000028990"/>
    </source>
</evidence>
<dbReference type="STRING" id="885580.ENSFDAP00000016946"/>
<reference evidence="3 4" key="1">
    <citation type="submission" date="2013-11" db="EMBL/GenBank/DDBJ databases">
        <title>The Damaraland mole rat (Fukomys damarensis) genome and evolution of African mole rats.</title>
        <authorList>
            <person name="Gladyshev V.N."/>
            <person name="Fang X."/>
        </authorList>
    </citation>
    <scope>NUCLEOTIDE SEQUENCE [LARGE SCALE GENOMIC DNA]</scope>
    <source>
        <tissue evidence="3">Liver</tissue>
    </source>
</reference>
<dbReference type="GO" id="GO:0005634">
    <property type="term" value="C:nucleus"/>
    <property type="evidence" value="ECO:0007669"/>
    <property type="project" value="TreeGrafter"/>
</dbReference>
<gene>
    <name evidence="3" type="ORF">H920_03006</name>
</gene>
<evidence type="ECO:0000256" key="1">
    <source>
        <dbReference type="ARBA" id="ARBA00011013"/>
    </source>
</evidence>
<dbReference type="InterPro" id="IPR006911">
    <property type="entry name" value="ARM-rpt_dom"/>
</dbReference>
<dbReference type="Proteomes" id="UP000028990">
    <property type="component" value="Unassembled WGS sequence"/>
</dbReference>
<dbReference type="InterPro" id="IPR043374">
    <property type="entry name" value="GASP1-3"/>
</dbReference>
<keyword evidence="4" id="KW-1185">Reference proteome</keyword>
<organism evidence="3 4">
    <name type="scientific">Fukomys damarensis</name>
    <name type="common">Damaraland mole rat</name>
    <name type="synonym">Cryptomys damarensis</name>
    <dbReference type="NCBI Taxonomy" id="885580"/>
    <lineage>
        <taxon>Eukaryota</taxon>
        <taxon>Metazoa</taxon>
        <taxon>Chordata</taxon>
        <taxon>Craniata</taxon>
        <taxon>Vertebrata</taxon>
        <taxon>Euteleostomi</taxon>
        <taxon>Mammalia</taxon>
        <taxon>Eutheria</taxon>
        <taxon>Euarchontoglires</taxon>
        <taxon>Glires</taxon>
        <taxon>Rodentia</taxon>
        <taxon>Hystricomorpha</taxon>
        <taxon>Bathyergidae</taxon>
        <taxon>Fukomys</taxon>
    </lineage>
</organism>
<dbReference type="GO" id="GO:0005829">
    <property type="term" value="C:cytosol"/>
    <property type="evidence" value="ECO:0007669"/>
    <property type="project" value="TreeGrafter"/>
</dbReference>
<dbReference type="Pfam" id="PF04826">
    <property type="entry name" value="Arm_2"/>
    <property type="match status" value="1"/>
</dbReference>
<sequence>MEKEETRTSTKREERTQEETFVETWFWATDESSLMDVPNIKSSPQLEDESIIGSWFWNEQEVSMEKGPSSKSRLGVEELIDNSYLGDGEKTSIEIGAEATSHSILSSNDEEVIVGSWFWAGEEVNPEPKEETIFGAWFWSIDEASVESDVGINCESKPRSSEEVIGPWLWAGEVSSGAGVGEEFSQGSEEETVYLSWFWSENQTSIDSATEASSDVPGAEEEEDPMFGSWFWSKVDACEEATVNSKSNLEDEEAIISSSFVAREEATVKYGTGARCKFMVEAEDTKSCFWAEEEPCMYRASRRNWKFRPEEEEDTADSRFCSRKYTQPEALVGSWLWAAEVGSTDYEIRQEAMLPTEEMTMTKSQFWKEDKDATVEATDRKESWPESEEEDIIGSWFWSEEEDRLETQREGREESGLGVEESVFRSWGEQEAITESVFSSKYSSKADAEEVIVGSWFWEQETSLEVVTADTFESKTSTEDEEIIVGSWFWPKEPDREAESQAVEETRSKTEKKILESCCDKVNVEAGMCYVSKPEYDEEMIVESWFWSTDKETGTVATCECKSQDDEVVETWSRATNEVNNRPGDGTNCESRTVDDENIVGSWFWVGDESHFESNPSPVFRATCEPWGSVKQEPDLSHRPQSWEEVSFEFKPGPWGRVGFPSLGSFRFPREAAPLFSELFGENRHVELNAEGEEQESFRHVEPEFSFQYDPSYRSVREVREHLRAKENAEAETWSCTCIQCELKIGSEEFEELLLLMDKIQDPFIHEISKIAMGMRSSSQFTRDFIRESGVVSLIETLLNYPSSRDKTRFLKEMILMAPPYPNLNMIQTYVCQVCEETLAYSVDSPEQLSGLRMIRYLTTTTDYHTLVANYMSGFLTLLATGKNKTRFHVLEMLLNLSENFTMIKVLLSTEAVSKFMGLFYREETNDNIQIVLAIFENIGKNIRKETVFIDDDDFSLEPLISMFREVEKFAKQLQSKIDNQTDPEVDQEN</sequence>
<accession>A0A091DTX9</accession>
<keyword evidence="3" id="KW-0675">Receptor</keyword>